<feature type="domain" description="ABC transporter" evidence="4">
    <location>
        <begin position="2"/>
        <end position="240"/>
    </location>
</feature>
<keyword evidence="1" id="KW-0813">Transport</keyword>
<dbReference type="InterPro" id="IPR017871">
    <property type="entry name" value="ABC_transporter-like_CS"/>
</dbReference>
<dbReference type="Gene3D" id="3.40.50.300">
    <property type="entry name" value="P-loop containing nucleotide triphosphate hydrolases"/>
    <property type="match status" value="1"/>
</dbReference>
<reference evidence="5" key="1">
    <citation type="submission" date="2019-09" db="EMBL/GenBank/DDBJ databases">
        <title>Characterisation of the sponge microbiome using genome-centric metagenomics.</title>
        <authorList>
            <person name="Engelberts J.P."/>
            <person name="Robbins S.J."/>
            <person name="De Goeij J.M."/>
            <person name="Aranda M."/>
            <person name="Bell S.C."/>
            <person name="Webster N.S."/>
        </authorList>
    </citation>
    <scope>NUCLEOTIDE SEQUENCE</scope>
    <source>
        <strain evidence="5">SB0675_bin_29</strain>
    </source>
</reference>
<keyword evidence="2" id="KW-0547">Nucleotide-binding</keyword>
<gene>
    <name evidence="5" type="ORF">F4148_02555</name>
</gene>
<dbReference type="SUPFAM" id="SSF52540">
    <property type="entry name" value="P-loop containing nucleoside triphosphate hydrolases"/>
    <property type="match status" value="1"/>
</dbReference>
<dbReference type="SMART" id="SM00382">
    <property type="entry name" value="AAA"/>
    <property type="match status" value="1"/>
</dbReference>
<dbReference type="GO" id="GO:0016887">
    <property type="term" value="F:ATP hydrolysis activity"/>
    <property type="evidence" value="ECO:0007669"/>
    <property type="project" value="InterPro"/>
</dbReference>
<dbReference type="InterPro" id="IPR003593">
    <property type="entry name" value="AAA+_ATPase"/>
</dbReference>
<dbReference type="PANTHER" id="PTHR24220:SF86">
    <property type="entry name" value="ABC TRANSPORTER ABCH.1"/>
    <property type="match status" value="1"/>
</dbReference>
<dbReference type="InterPro" id="IPR027417">
    <property type="entry name" value="P-loop_NTPase"/>
</dbReference>
<dbReference type="InterPro" id="IPR017911">
    <property type="entry name" value="MacB-like_ATP-bd"/>
</dbReference>
<dbReference type="GO" id="GO:0022857">
    <property type="term" value="F:transmembrane transporter activity"/>
    <property type="evidence" value="ECO:0007669"/>
    <property type="project" value="TreeGrafter"/>
</dbReference>
<keyword evidence="3 5" id="KW-0067">ATP-binding</keyword>
<organism evidence="5">
    <name type="scientific">Caldilineaceae bacterium SB0675_bin_29</name>
    <dbReference type="NCBI Taxonomy" id="2605266"/>
    <lineage>
        <taxon>Bacteria</taxon>
        <taxon>Bacillati</taxon>
        <taxon>Chloroflexota</taxon>
        <taxon>Caldilineae</taxon>
        <taxon>Caldilineales</taxon>
        <taxon>Caldilineaceae</taxon>
    </lineage>
</organism>
<comment type="caution">
    <text evidence="5">The sequence shown here is derived from an EMBL/GenBank/DDBJ whole genome shotgun (WGS) entry which is preliminary data.</text>
</comment>
<evidence type="ECO:0000256" key="1">
    <source>
        <dbReference type="ARBA" id="ARBA00022448"/>
    </source>
</evidence>
<dbReference type="PROSITE" id="PS00211">
    <property type="entry name" value="ABC_TRANSPORTER_1"/>
    <property type="match status" value="1"/>
</dbReference>
<dbReference type="GO" id="GO:0098796">
    <property type="term" value="C:membrane protein complex"/>
    <property type="evidence" value="ECO:0007669"/>
    <property type="project" value="UniProtKB-ARBA"/>
</dbReference>
<dbReference type="InterPro" id="IPR015854">
    <property type="entry name" value="ABC_transpr_LolD-like"/>
</dbReference>
<dbReference type="GO" id="GO:0005524">
    <property type="term" value="F:ATP binding"/>
    <property type="evidence" value="ECO:0007669"/>
    <property type="project" value="UniProtKB-KW"/>
</dbReference>
<dbReference type="Pfam" id="PF00005">
    <property type="entry name" value="ABC_tran"/>
    <property type="match status" value="1"/>
</dbReference>
<dbReference type="InterPro" id="IPR003439">
    <property type="entry name" value="ABC_transporter-like_ATP-bd"/>
</dbReference>
<dbReference type="GO" id="GO:0005886">
    <property type="term" value="C:plasma membrane"/>
    <property type="evidence" value="ECO:0007669"/>
    <property type="project" value="TreeGrafter"/>
</dbReference>
<accession>A0A6B1FX77</accession>
<dbReference type="CDD" id="cd03255">
    <property type="entry name" value="ABC_MJ0796_LolCDE_FtsE"/>
    <property type="match status" value="1"/>
</dbReference>
<evidence type="ECO:0000256" key="2">
    <source>
        <dbReference type="ARBA" id="ARBA00022741"/>
    </source>
</evidence>
<protein>
    <submittedName>
        <fullName evidence="5">ABC transporter ATP-binding protein</fullName>
    </submittedName>
</protein>
<dbReference type="FunFam" id="3.40.50.300:FF:000032">
    <property type="entry name" value="Export ABC transporter ATP-binding protein"/>
    <property type="match status" value="1"/>
</dbReference>
<evidence type="ECO:0000256" key="3">
    <source>
        <dbReference type="ARBA" id="ARBA00022840"/>
    </source>
</evidence>
<dbReference type="PROSITE" id="PS50893">
    <property type="entry name" value="ABC_TRANSPORTER_2"/>
    <property type="match status" value="1"/>
</dbReference>
<evidence type="ECO:0000259" key="4">
    <source>
        <dbReference type="PROSITE" id="PS50893"/>
    </source>
</evidence>
<dbReference type="AlphaFoldDB" id="A0A6B1FX77"/>
<dbReference type="PANTHER" id="PTHR24220">
    <property type="entry name" value="IMPORT ATP-BINDING PROTEIN"/>
    <property type="match status" value="1"/>
</dbReference>
<name>A0A6B1FX77_9CHLR</name>
<sequence length="261" mass="28318">MVDMHDISKVYQMGETKVHALNGVTLSIEEGEYVAIVGTSGSGKSTLMNIIGLLDSPTEGVFAIRGQRASGLTGRQMADLRNMEIGFVFQQFNLLARTPAWRQVELPLFYANVARSASRKRALEALAQVGLAERADHRPDELSGGQQQRVAIARALVNRPSLLLADEPTGALDTRTGEEVMALFEKLHEEGLTLVIITHDQEIAERAHRVITMRDGVIVSDSDAATTTASGFRNGLSGAAPAPLPRPVAIEQDKEKMYEAV</sequence>
<dbReference type="EMBL" id="VYDA01000096">
    <property type="protein sequence ID" value="MYH60677.1"/>
    <property type="molecule type" value="Genomic_DNA"/>
</dbReference>
<evidence type="ECO:0000313" key="5">
    <source>
        <dbReference type="EMBL" id="MYH60677.1"/>
    </source>
</evidence>
<proteinExistence type="predicted"/>